<protein>
    <submittedName>
        <fullName evidence="1">CRISPR-associated protein, TIGR02710 family</fullName>
    </submittedName>
</protein>
<dbReference type="RefSeq" id="WP_104008334.1">
    <property type="nucleotide sequence ID" value="NZ_FNVD01000009.1"/>
</dbReference>
<dbReference type="EMBL" id="FNVD01000009">
    <property type="protein sequence ID" value="SEG04579.1"/>
    <property type="molecule type" value="Genomic_DNA"/>
</dbReference>
<dbReference type="Pfam" id="PF09670">
    <property type="entry name" value="Cas_Cas02710"/>
    <property type="match status" value="1"/>
</dbReference>
<gene>
    <name evidence="1" type="ORF">SAMN05421751_10991</name>
</gene>
<dbReference type="NCBIfam" id="TIGR02710">
    <property type="entry name" value="TIGR02710 family CRISPR-associated CARF protein"/>
    <property type="match status" value="1"/>
</dbReference>
<dbReference type="Proteomes" id="UP000236742">
    <property type="component" value="Unassembled WGS sequence"/>
</dbReference>
<sequence length="434" mass="48270">MSSPSPSDLTLILSVGGSPQPLATAIEQLRPKRIVFVVSDGSDGSPSSRAMVEQAEITYDHRTGQIGPGLAHHPACPADRVIVDVPPDDLDRALARIDDRIAREVRFRPVTVDYTGGTKTMTAAMVLAATAYPGVRLQFMAGKRSDLSKVAAGTEAAVEMPGDLVGMGRAFTMIWELLGRRQYGAALAVAQHMHRDVARLSRRVPGSWARRVNGWVRVLSVLDAWDRFDHAGAFTLLDSGLEEGASWAMAFEASGLASRLERLAECAGKPNPELTEDLWLNAHRRAENGLYDDAVARLYRLAEAAVQSRLWLHHGIDTGQVDAHVLSAPIAANAPSWRDRRTGREYHRLSLTDARRLLAELERRDPFAPSWPIGMTPKWQSRRNRSILAHGFSAMTREDWQEARNWFMQRRGVLWEDLLGRPTLDQLPNQWQET</sequence>
<dbReference type="InterPro" id="IPR014082">
    <property type="entry name" value="CRISPR-assoc_prot_Cas02710"/>
</dbReference>
<accession>A0A1H5WY51</accession>
<evidence type="ECO:0000313" key="1">
    <source>
        <dbReference type="EMBL" id="SEG04579.1"/>
    </source>
</evidence>
<dbReference type="OrthoDB" id="793940at2"/>
<reference evidence="1 2" key="1">
    <citation type="submission" date="2016-10" db="EMBL/GenBank/DDBJ databases">
        <authorList>
            <person name="de Groot N.N."/>
        </authorList>
    </citation>
    <scope>NUCLEOTIDE SEQUENCE [LARGE SCALE GENOMIC DNA]</scope>
    <source>
        <strain evidence="1 2">DSM 23413</strain>
    </source>
</reference>
<proteinExistence type="predicted"/>
<evidence type="ECO:0000313" key="2">
    <source>
        <dbReference type="Proteomes" id="UP000236742"/>
    </source>
</evidence>
<dbReference type="AlphaFoldDB" id="A0A1H5WY51"/>
<organism evidence="1 2">
    <name type="scientific">Jhaorihella thermophila</name>
    <dbReference type="NCBI Taxonomy" id="488547"/>
    <lineage>
        <taxon>Bacteria</taxon>
        <taxon>Pseudomonadati</taxon>
        <taxon>Pseudomonadota</taxon>
        <taxon>Alphaproteobacteria</taxon>
        <taxon>Rhodobacterales</taxon>
        <taxon>Paracoccaceae</taxon>
        <taxon>Jhaorihella</taxon>
    </lineage>
</organism>
<name>A0A1H5WY51_9RHOB</name>
<keyword evidence="2" id="KW-1185">Reference proteome</keyword>